<reference evidence="1 2" key="1">
    <citation type="submission" date="2013-11" db="EMBL/GenBank/DDBJ databases">
        <title>Genome sequencing of Stegodyphus mimosarum.</title>
        <authorList>
            <person name="Bechsgaard J."/>
        </authorList>
    </citation>
    <scope>NUCLEOTIDE SEQUENCE [LARGE SCALE GENOMIC DNA]</scope>
</reference>
<gene>
    <name evidence="1" type="ORF">X975_24818</name>
</gene>
<sequence>MDGVLTALDLASGEKCWSTLLDTGTFMSSSLSNLEVFEDGNRIWLVPSLDGSLFKYDGAVLQPLPVNVDSLLMHTETLDHNTTVTGGKYKQMYGINRQTGEIHYKCSVNGCESFKKWSADDVLVVEAVVQSVNAVDSVKAEKR</sequence>
<evidence type="ECO:0000313" key="1">
    <source>
        <dbReference type="EMBL" id="KFM75466.1"/>
    </source>
</evidence>
<keyword evidence="1" id="KW-0808">Transferase</keyword>
<dbReference type="Gene3D" id="2.130.10.10">
    <property type="entry name" value="YVTN repeat-like/Quinoprotein amine dehydrogenase"/>
    <property type="match status" value="1"/>
</dbReference>
<dbReference type="InterPro" id="IPR015943">
    <property type="entry name" value="WD40/YVTN_repeat-like_dom_sf"/>
</dbReference>
<organism evidence="1 2">
    <name type="scientific">Stegodyphus mimosarum</name>
    <name type="common">African social velvet spider</name>
    <dbReference type="NCBI Taxonomy" id="407821"/>
    <lineage>
        <taxon>Eukaryota</taxon>
        <taxon>Metazoa</taxon>
        <taxon>Ecdysozoa</taxon>
        <taxon>Arthropoda</taxon>
        <taxon>Chelicerata</taxon>
        <taxon>Arachnida</taxon>
        <taxon>Araneae</taxon>
        <taxon>Araneomorphae</taxon>
        <taxon>Entelegynae</taxon>
        <taxon>Eresoidea</taxon>
        <taxon>Eresidae</taxon>
        <taxon>Stegodyphus</taxon>
    </lineage>
</organism>
<keyword evidence="1" id="KW-0396">Initiation factor</keyword>
<proteinExistence type="predicted"/>
<dbReference type="GO" id="GO:0016301">
    <property type="term" value="F:kinase activity"/>
    <property type="evidence" value="ECO:0007669"/>
    <property type="project" value="UniProtKB-KW"/>
</dbReference>
<dbReference type="EMBL" id="KK119361">
    <property type="protein sequence ID" value="KFM75466.1"/>
    <property type="molecule type" value="Genomic_DNA"/>
</dbReference>
<dbReference type="GO" id="GO:0003743">
    <property type="term" value="F:translation initiation factor activity"/>
    <property type="evidence" value="ECO:0007669"/>
    <property type="project" value="UniProtKB-KW"/>
</dbReference>
<feature type="non-terminal residue" evidence="1">
    <location>
        <position position="143"/>
    </location>
</feature>
<dbReference type="OrthoDB" id="6435680at2759"/>
<keyword evidence="1" id="KW-0418">Kinase</keyword>
<dbReference type="InterPro" id="IPR011047">
    <property type="entry name" value="Quinoprotein_ADH-like_sf"/>
</dbReference>
<dbReference type="Proteomes" id="UP000054359">
    <property type="component" value="Unassembled WGS sequence"/>
</dbReference>
<keyword evidence="2" id="KW-1185">Reference proteome</keyword>
<name>A0A087UDM7_STEMI</name>
<accession>A0A087UDM7</accession>
<dbReference type="AlphaFoldDB" id="A0A087UDM7"/>
<dbReference type="SUPFAM" id="SSF50998">
    <property type="entry name" value="Quinoprotein alcohol dehydrogenase-like"/>
    <property type="match status" value="1"/>
</dbReference>
<protein>
    <submittedName>
        <fullName evidence="1">Eukaryotic translation initiation factor 2-alpha kinase</fullName>
    </submittedName>
</protein>
<keyword evidence="1" id="KW-0648">Protein biosynthesis</keyword>
<evidence type="ECO:0000313" key="2">
    <source>
        <dbReference type="Proteomes" id="UP000054359"/>
    </source>
</evidence>
<dbReference type="STRING" id="407821.A0A087UDM7"/>